<sequence length="247" mass="26396">MTDLKDKVVIVTGGASGIGLATAKAFLEKGSKVVIGDYNKEAGEEVVHTLKEHYTDVLFIEVNVADEKSVENLVSQTVSQFGQLDVIFNNAGIGIQKPTHELTDDEYKRVIAVNQDGVFYGMKYALREMLKTGGGSIINTSSILGSVGEPTSIPYAASKGAVNLITKSAALEYANRNIRVNAVAPGFIETGLVNKEALGDFYDSLVEKHPIGRLGKPEEIAHAVVFLAENDFVTGTTILVDGGYTAK</sequence>
<comment type="caution">
    <text evidence="3">The sequence shown here is derived from an EMBL/GenBank/DDBJ whole genome shotgun (WGS) entry which is preliminary data.</text>
</comment>
<keyword evidence="2 3" id="KW-0560">Oxidoreductase</keyword>
<dbReference type="PANTHER" id="PTHR24321:SF8">
    <property type="entry name" value="ESTRADIOL 17-BETA-DEHYDROGENASE 8-RELATED"/>
    <property type="match status" value="1"/>
</dbReference>
<dbReference type="PROSITE" id="PS00061">
    <property type="entry name" value="ADH_SHORT"/>
    <property type="match status" value="1"/>
</dbReference>
<accession>A0ABR8XC46</accession>
<evidence type="ECO:0000313" key="4">
    <source>
        <dbReference type="Proteomes" id="UP000640930"/>
    </source>
</evidence>
<dbReference type="PRINTS" id="PR00081">
    <property type="entry name" value="GDHRDH"/>
</dbReference>
<dbReference type="RefSeq" id="WP_191707256.1">
    <property type="nucleotide sequence ID" value="NZ_JACSQA010000010.1"/>
</dbReference>
<dbReference type="Proteomes" id="UP000640930">
    <property type="component" value="Unassembled WGS sequence"/>
</dbReference>
<evidence type="ECO:0000256" key="1">
    <source>
        <dbReference type="ARBA" id="ARBA00006484"/>
    </source>
</evidence>
<dbReference type="InterPro" id="IPR036291">
    <property type="entry name" value="NAD(P)-bd_dom_sf"/>
</dbReference>
<evidence type="ECO:0000256" key="2">
    <source>
        <dbReference type="ARBA" id="ARBA00023002"/>
    </source>
</evidence>
<protein>
    <submittedName>
        <fullName evidence="3">Glucose 1-dehydrogenase</fullName>
        <ecNumber evidence="3">1.1.1.47</ecNumber>
    </submittedName>
</protein>
<evidence type="ECO:0000313" key="3">
    <source>
        <dbReference type="EMBL" id="MBD8026764.1"/>
    </source>
</evidence>
<organism evidence="3 4">
    <name type="scientific">Ureibacillus galli</name>
    <dbReference type="NCBI Taxonomy" id="2762222"/>
    <lineage>
        <taxon>Bacteria</taxon>
        <taxon>Bacillati</taxon>
        <taxon>Bacillota</taxon>
        <taxon>Bacilli</taxon>
        <taxon>Bacillales</taxon>
        <taxon>Caryophanaceae</taxon>
        <taxon>Ureibacillus</taxon>
    </lineage>
</organism>
<name>A0ABR8XC46_9BACL</name>
<dbReference type="EMBL" id="JACSQA010000010">
    <property type="protein sequence ID" value="MBD8026764.1"/>
    <property type="molecule type" value="Genomic_DNA"/>
</dbReference>
<keyword evidence="4" id="KW-1185">Reference proteome</keyword>
<dbReference type="PANTHER" id="PTHR24321">
    <property type="entry name" value="DEHYDROGENASES, SHORT CHAIN"/>
    <property type="match status" value="1"/>
</dbReference>
<gene>
    <name evidence="3" type="ORF">H9636_08840</name>
</gene>
<reference evidence="3 4" key="1">
    <citation type="submission" date="2020-08" db="EMBL/GenBank/DDBJ databases">
        <title>A Genomic Blueprint of the Chicken Gut Microbiome.</title>
        <authorList>
            <person name="Gilroy R."/>
            <person name="Ravi A."/>
            <person name="Getino M."/>
            <person name="Pursley I."/>
            <person name="Horton D.L."/>
            <person name="Alikhan N.-F."/>
            <person name="Baker D."/>
            <person name="Gharbi K."/>
            <person name="Hall N."/>
            <person name="Watson M."/>
            <person name="Adriaenssens E.M."/>
            <person name="Foster-Nyarko E."/>
            <person name="Jarju S."/>
            <person name="Secka A."/>
            <person name="Antonio M."/>
            <person name="Oren A."/>
            <person name="Chaudhuri R."/>
            <person name="La Ragione R.M."/>
            <person name="Hildebrand F."/>
            <person name="Pallen M.J."/>
        </authorList>
    </citation>
    <scope>NUCLEOTIDE SEQUENCE [LARGE SCALE GENOMIC DNA]</scope>
    <source>
        <strain evidence="3 4">Re31</strain>
    </source>
</reference>
<dbReference type="PRINTS" id="PR00080">
    <property type="entry name" value="SDRFAMILY"/>
</dbReference>
<proteinExistence type="inferred from homology"/>
<dbReference type="EC" id="1.1.1.47" evidence="3"/>
<dbReference type="Gene3D" id="3.40.50.720">
    <property type="entry name" value="NAD(P)-binding Rossmann-like Domain"/>
    <property type="match status" value="1"/>
</dbReference>
<dbReference type="SUPFAM" id="SSF51735">
    <property type="entry name" value="NAD(P)-binding Rossmann-fold domains"/>
    <property type="match status" value="1"/>
</dbReference>
<dbReference type="Pfam" id="PF13561">
    <property type="entry name" value="adh_short_C2"/>
    <property type="match status" value="1"/>
</dbReference>
<dbReference type="CDD" id="cd05233">
    <property type="entry name" value="SDR_c"/>
    <property type="match status" value="1"/>
</dbReference>
<dbReference type="InterPro" id="IPR020904">
    <property type="entry name" value="Sc_DH/Rdtase_CS"/>
</dbReference>
<dbReference type="InterPro" id="IPR002347">
    <property type="entry name" value="SDR_fam"/>
</dbReference>
<dbReference type="NCBIfam" id="NF005559">
    <property type="entry name" value="PRK07231.1"/>
    <property type="match status" value="1"/>
</dbReference>
<dbReference type="GO" id="GO:0047936">
    <property type="term" value="F:glucose 1-dehydrogenase [NAD(P)+] activity"/>
    <property type="evidence" value="ECO:0007669"/>
    <property type="project" value="UniProtKB-EC"/>
</dbReference>
<comment type="similarity">
    <text evidence="1">Belongs to the short-chain dehydrogenases/reductases (SDR) family.</text>
</comment>